<dbReference type="AlphaFoldDB" id="A0A344UHC2"/>
<name>A0A344UHC2_9NEIS</name>
<dbReference type="InterPro" id="IPR014710">
    <property type="entry name" value="RmlC-like_jellyroll"/>
</dbReference>
<evidence type="ECO:0000256" key="1">
    <source>
        <dbReference type="ARBA" id="ARBA00022723"/>
    </source>
</evidence>
<keyword evidence="7" id="KW-1185">Reference proteome</keyword>
<proteinExistence type="predicted"/>
<dbReference type="PANTHER" id="PTHR35848">
    <property type="entry name" value="OXALATE-BINDING PROTEIN"/>
    <property type="match status" value="1"/>
</dbReference>
<accession>A0A344UHC2</accession>
<feature type="compositionally biased region" description="Basic and acidic residues" evidence="2">
    <location>
        <begin position="153"/>
        <end position="170"/>
    </location>
</feature>
<dbReference type="KEGG" id="chrb:DK843_10380"/>
<sequence length="170" mass="18950">MNRPSCIRHWQELEKKEASHYPDSQETLAHGAPLGRHFGFARLGIHHERLEPGQRTSWPHAESTEDEFIHVLEGEPDLWLDGTLHRLRPGDSAGFKAGDGQAHAVINNTENTVRLLVVGDATRPDNQVHYPLHPARNAAIGKMHWADAPARPDGGHDGLPDKLRENNGPF</sequence>
<dbReference type="Proteomes" id="UP000252038">
    <property type="component" value="Chromosome"/>
</dbReference>
<dbReference type="InterPro" id="IPR013096">
    <property type="entry name" value="Cupin_2"/>
</dbReference>
<keyword evidence="1" id="KW-0479">Metal-binding</keyword>
<dbReference type="Pfam" id="PF07883">
    <property type="entry name" value="Cupin_2"/>
    <property type="match status" value="1"/>
</dbReference>
<dbReference type="SUPFAM" id="SSF51182">
    <property type="entry name" value="RmlC-like cupins"/>
    <property type="match status" value="1"/>
</dbReference>
<organism evidence="4 6">
    <name type="scientific">Chromobacterium phragmitis</name>
    <dbReference type="NCBI Taxonomy" id="2202141"/>
    <lineage>
        <taxon>Bacteria</taxon>
        <taxon>Pseudomonadati</taxon>
        <taxon>Pseudomonadota</taxon>
        <taxon>Betaproteobacteria</taxon>
        <taxon>Neisseriales</taxon>
        <taxon>Chromobacteriaceae</taxon>
        <taxon>Chromobacterium</taxon>
    </lineage>
</organism>
<evidence type="ECO:0000313" key="7">
    <source>
        <dbReference type="Proteomes" id="UP001462502"/>
    </source>
</evidence>
<dbReference type="GO" id="GO:0046872">
    <property type="term" value="F:metal ion binding"/>
    <property type="evidence" value="ECO:0007669"/>
    <property type="project" value="UniProtKB-KW"/>
</dbReference>
<dbReference type="PANTHER" id="PTHR35848:SF9">
    <property type="entry name" value="SLL1358 PROTEIN"/>
    <property type="match status" value="1"/>
</dbReference>
<dbReference type="EMBL" id="JBDXMI010000001">
    <property type="protein sequence ID" value="MEO9386074.1"/>
    <property type="molecule type" value="Genomic_DNA"/>
</dbReference>
<gene>
    <name evidence="5" type="ORF">ABI908_18410</name>
    <name evidence="4" type="ORF">DK843_10380</name>
</gene>
<evidence type="ECO:0000259" key="3">
    <source>
        <dbReference type="Pfam" id="PF07883"/>
    </source>
</evidence>
<evidence type="ECO:0000313" key="6">
    <source>
        <dbReference type="Proteomes" id="UP000252038"/>
    </source>
</evidence>
<evidence type="ECO:0000256" key="2">
    <source>
        <dbReference type="SAM" id="MobiDB-lite"/>
    </source>
</evidence>
<dbReference type="Proteomes" id="UP001462502">
    <property type="component" value="Unassembled WGS sequence"/>
</dbReference>
<feature type="domain" description="Cupin type-2" evidence="3">
    <location>
        <begin position="47"/>
        <end position="118"/>
    </location>
</feature>
<dbReference type="InterPro" id="IPR011051">
    <property type="entry name" value="RmlC_Cupin_sf"/>
</dbReference>
<feature type="region of interest" description="Disordered" evidence="2">
    <location>
        <begin position="146"/>
        <end position="170"/>
    </location>
</feature>
<protein>
    <submittedName>
        <fullName evidence="4 5">Cupin</fullName>
    </submittedName>
</protein>
<evidence type="ECO:0000313" key="5">
    <source>
        <dbReference type="EMBL" id="MEO9386074.1"/>
    </source>
</evidence>
<dbReference type="EMBL" id="CP029554">
    <property type="protein sequence ID" value="AXE34670.1"/>
    <property type="molecule type" value="Genomic_DNA"/>
</dbReference>
<dbReference type="InterPro" id="IPR051610">
    <property type="entry name" value="GPI/OXD"/>
</dbReference>
<dbReference type="CDD" id="cd02224">
    <property type="entry name" value="cupin_SPO2919-like"/>
    <property type="match status" value="1"/>
</dbReference>
<reference evidence="4 6" key="1">
    <citation type="submission" date="2018-05" db="EMBL/GenBank/DDBJ databases">
        <title>Genome sequencing, assembly and analysis of the novel insecticidal bacterium, Chromobacterium phragmitis.</title>
        <authorList>
            <person name="Sparks M.E."/>
            <person name="Blackburn M.B."/>
            <person name="Gundersen-Rindal D.E."/>
        </authorList>
    </citation>
    <scope>NUCLEOTIDE SEQUENCE [LARGE SCALE GENOMIC DNA]</scope>
    <source>
        <strain evidence="4">IIBBL 274-1</strain>
    </source>
</reference>
<evidence type="ECO:0000313" key="4">
    <source>
        <dbReference type="EMBL" id="AXE34670.1"/>
    </source>
</evidence>
<dbReference type="RefSeq" id="WP_114073196.1">
    <property type="nucleotide sequence ID" value="NZ_CP029554.1"/>
</dbReference>
<reference evidence="5 7" key="2">
    <citation type="submission" date="2024-05" db="EMBL/GenBank/DDBJ databases">
        <authorList>
            <person name="De Oliveira J.P."/>
            <person name="Noriler S.A."/>
            <person name="De Oliveira A.G."/>
            <person name="Sipoli D.S."/>
        </authorList>
    </citation>
    <scope>NUCLEOTIDE SEQUENCE [LARGE SCALE GENOMIC DNA]</scope>
    <source>
        <strain evidence="5 7">LABIM192</strain>
    </source>
</reference>
<dbReference type="Gene3D" id="2.60.120.10">
    <property type="entry name" value="Jelly Rolls"/>
    <property type="match status" value="1"/>
</dbReference>